<gene>
    <name evidence="1" type="ORF">GQR93_03985</name>
</gene>
<organism evidence="1 2">
    <name type="scientific">Lentilactobacillus hilgardii</name>
    <name type="common">Lactobacillus hilgardii</name>
    <dbReference type="NCBI Taxonomy" id="1588"/>
    <lineage>
        <taxon>Bacteria</taxon>
        <taxon>Bacillati</taxon>
        <taxon>Bacillota</taxon>
        <taxon>Bacilli</taxon>
        <taxon>Lactobacillales</taxon>
        <taxon>Lactobacillaceae</taxon>
        <taxon>Lentilactobacillus</taxon>
    </lineage>
</organism>
<accession>A0A6P1E6Y3</accession>
<evidence type="ECO:0000313" key="2">
    <source>
        <dbReference type="Proteomes" id="UP000465035"/>
    </source>
</evidence>
<dbReference type="GeneID" id="69057513"/>
<dbReference type="EMBL" id="CP047121">
    <property type="protein sequence ID" value="QHB51435.1"/>
    <property type="molecule type" value="Genomic_DNA"/>
</dbReference>
<proteinExistence type="predicted"/>
<sequence length="305" mass="35047">MRVSKLLLTGVAFLGFVSFNIGQVYASNYFPVRHYHSYTPRSWRGTYHTSDGDMMKVNTYSVSLNGKTFYRSNWHGWRKLAFAKVDSSHYTFNVLAKYGYQSSRRWHLKYKNGKKELINNLEMGYSQVWYKSVHHTKKVKSKKTQVYGLDYHSAPESLKSCVGHMVYTGDWVDSSDPVGLTTTMDNYDNNIFAVKLETGGVPLILSGFKHDGIQKMALVQYNGQTYYAYADTGNDLVPYNTYTQSLSGDTFVISSVKPTDTKDVALKSSDQVLTNNIWDYTNPNTGNEIYYHYSLNKDKWYQDND</sequence>
<dbReference type="AlphaFoldDB" id="A0A6P1E6Y3"/>
<reference evidence="1 2" key="1">
    <citation type="submission" date="2019-12" db="EMBL/GenBank/DDBJ databases">
        <title>Lactobacillus hilgardii FLUB.</title>
        <authorList>
            <person name="Gustaw K."/>
        </authorList>
    </citation>
    <scope>NUCLEOTIDE SEQUENCE [LARGE SCALE GENOMIC DNA]</scope>
    <source>
        <strain evidence="1 2">FLUB</strain>
    </source>
</reference>
<evidence type="ECO:0000313" key="1">
    <source>
        <dbReference type="EMBL" id="QHB51435.1"/>
    </source>
</evidence>
<dbReference type="Proteomes" id="UP000465035">
    <property type="component" value="Chromosome"/>
</dbReference>
<name>A0A6P1E6Y3_LENHI</name>
<protein>
    <submittedName>
        <fullName evidence="1">Uncharacterized protein</fullName>
    </submittedName>
</protein>
<dbReference type="RefSeq" id="WP_003552483.1">
    <property type="nucleotide sequence ID" value="NZ_CABKOL010000106.1"/>
</dbReference>